<dbReference type="AlphaFoldDB" id="A0A1X7JEB7"/>
<dbReference type="Gene3D" id="3.10.28.20">
    <property type="entry name" value="Acetamidase/Formamidase-like domains"/>
    <property type="match status" value="1"/>
</dbReference>
<dbReference type="Pfam" id="PF03069">
    <property type="entry name" value="FmdA_AmdA"/>
    <property type="match status" value="2"/>
</dbReference>
<accession>A0A1X7JEB7</accession>
<dbReference type="RefSeq" id="WP_085544371.1">
    <property type="nucleotide sequence ID" value="NZ_FXBB01000011.1"/>
</dbReference>
<organism evidence="1 2">
    <name type="scientific">Dethiosulfovibrio salsuginis</name>
    <dbReference type="NCBI Taxonomy" id="561720"/>
    <lineage>
        <taxon>Bacteria</taxon>
        <taxon>Thermotogati</taxon>
        <taxon>Synergistota</taxon>
        <taxon>Synergistia</taxon>
        <taxon>Synergistales</taxon>
        <taxon>Dethiosulfovibrionaceae</taxon>
        <taxon>Dethiosulfovibrio</taxon>
    </lineage>
</organism>
<dbReference type="STRING" id="561720.SAMN06275492_11124"/>
<dbReference type="OrthoDB" id="9811740at2"/>
<dbReference type="InterPro" id="IPR004304">
    <property type="entry name" value="FmdA_AmdA"/>
</dbReference>
<dbReference type="PANTHER" id="PTHR31891:SF1">
    <property type="entry name" value="FORMAMIDASE C869.04-RELATED"/>
    <property type="match status" value="1"/>
</dbReference>
<keyword evidence="2" id="KW-1185">Reference proteome</keyword>
<reference evidence="2" key="1">
    <citation type="submission" date="2017-04" db="EMBL/GenBank/DDBJ databases">
        <authorList>
            <person name="Varghese N."/>
            <person name="Submissions S."/>
        </authorList>
    </citation>
    <scope>NUCLEOTIDE SEQUENCE [LARGE SCALE GENOMIC DNA]</scope>
    <source>
        <strain evidence="2">USBA 82</strain>
    </source>
</reference>
<protein>
    <submittedName>
        <fullName evidence="1">Amidase</fullName>
    </submittedName>
</protein>
<sequence length="301" mass="32519">MKKLPKNSLIYAFEPDMDPVITVNPGETLRVETWDCFKGQIQSEDTRCSEIDFGQINPATGPIFVNDAEPGDTLKVEIMGMDMASQGVTVIVPGEGILGHMVKEPVTTVMPVKDGFCLFKDIKIPIKPMIGVIGVAPEEGSFPTGTPWRHGGNMDNRYIGPGATIYLPVRQKGALLALGDCHAVMGDGELCCSGCEIDATVTLRLDVIKGSSLPWPLVETSQVISLVVSGENLNGATEEATREGVAMIQRAKGLSWEDSYMLSSLVMDLEICQLVDPKKTVRATFQRTFMTAKGLLKGTPV</sequence>
<evidence type="ECO:0000313" key="2">
    <source>
        <dbReference type="Proteomes" id="UP000193355"/>
    </source>
</evidence>
<dbReference type="Proteomes" id="UP000193355">
    <property type="component" value="Unassembled WGS sequence"/>
</dbReference>
<dbReference type="GO" id="GO:0016811">
    <property type="term" value="F:hydrolase activity, acting on carbon-nitrogen (but not peptide) bonds, in linear amides"/>
    <property type="evidence" value="ECO:0007669"/>
    <property type="project" value="InterPro"/>
</dbReference>
<dbReference type="PANTHER" id="PTHR31891">
    <property type="entry name" value="FORMAMIDASE C869.04-RELATED"/>
    <property type="match status" value="1"/>
</dbReference>
<dbReference type="SUPFAM" id="SSF141130">
    <property type="entry name" value="Acetamidase/Formamidase-like"/>
    <property type="match status" value="1"/>
</dbReference>
<dbReference type="Gene3D" id="2.60.120.580">
    <property type="entry name" value="Acetamidase/Formamidase-like domains"/>
    <property type="match status" value="1"/>
</dbReference>
<evidence type="ECO:0000313" key="1">
    <source>
        <dbReference type="EMBL" id="SMG26194.1"/>
    </source>
</evidence>
<dbReference type="EMBL" id="FXBB01000011">
    <property type="protein sequence ID" value="SMG26194.1"/>
    <property type="molecule type" value="Genomic_DNA"/>
</dbReference>
<dbReference type="Gene3D" id="2.40.10.120">
    <property type="match status" value="1"/>
</dbReference>
<proteinExistence type="predicted"/>
<name>A0A1X7JEB7_9BACT</name>
<gene>
    <name evidence="1" type="ORF">SAMN06275492_11124</name>
</gene>